<dbReference type="PANTHER" id="PTHR47204">
    <property type="entry name" value="OS02G0168900 PROTEIN"/>
    <property type="match status" value="1"/>
</dbReference>
<dbReference type="OrthoDB" id="6222486at2759"/>
<dbReference type="PANTHER" id="PTHR47204:SF1">
    <property type="entry name" value="RIBONUCLEASE H2 SUBUNIT C"/>
    <property type="match status" value="1"/>
</dbReference>
<dbReference type="GO" id="GO:0032299">
    <property type="term" value="C:ribonuclease H2 complex"/>
    <property type="evidence" value="ECO:0007669"/>
    <property type="project" value="InterPro"/>
</dbReference>
<dbReference type="EMBL" id="KB445563">
    <property type="protein sequence ID" value="EMC92005.1"/>
    <property type="molecule type" value="Genomic_DNA"/>
</dbReference>
<dbReference type="RefSeq" id="XP_007681329.1">
    <property type="nucleotide sequence ID" value="XM_007683139.1"/>
</dbReference>
<dbReference type="AlphaFoldDB" id="M2N0B3"/>
<reference evidence="1 2" key="1">
    <citation type="journal article" date="2012" name="PLoS Pathog.">
        <title>Diverse lifestyles and strategies of plant pathogenesis encoded in the genomes of eighteen Dothideomycetes fungi.</title>
        <authorList>
            <person name="Ohm R.A."/>
            <person name="Feau N."/>
            <person name="Henrissat B."/>
            <person name="Schoch C.L."/>
            <person name="Horwitz B.A."/>
            <person name="Barry K.W."/>
            <person name="Condon B.J."/>
            <person name="Copeland A.C."/>
            <person name="Dhillon B."/>
            <person name="Glaser F."/>
            <person name="Hesse C.N."/>
            <person name="Kosti I."/>
            <person name="LaButti K."/>
            <person name="Lindquist E.A."/>
            <person name="Lucas S."/>
            <person name="Salamov A.A."/>
            <person name="Bradshaw R.E."/>
            <person name="Ciuffetti L."/>
            <person name="Hamelin R.C."/>
            <person name="Kema G.H.J."/>
            <person name="Lawrence C."/>
            <person name="Scott J.A."/>
            <person name="Spatafora J.W."/>
            <person name="Turgeon B.G."/>
            <person name="de Wit P.J.G.M."/>
            <person name="Zhong S."/>
            <person name="Goodwin S.B."/>
            <person name="Grigoriev I.V."/>
        </authorList>
    </citation>
    <scope>NUCLEOTIDE SEQUENCE [LARGE SCALE GENOMIC DNA]</scope>
    <source>
        <strain evidence="1 2">UAMH 10762</strain>
    </source>
</reference>
<name>M2N0B3_BAUPA</name>
<dbReference type="HOGENOM" id="CLU_097632_0_0_1"/>
<dbReference type="eggNOG" id="ENOG502S1H4">
    <property type="taxonomic scope" value="Eukaryota"/>
</dbReference>
<dbReference type="OMA" id="GFAESMH"/>
<gene>
    <name evidence="1" type="ORF">BAUCODRAFT_313103</name>
</gene>
<dbReference type="InterPro" id="IPR013924">
    <property type="entry name" value="RNase_H2_suC"/>
</dbReference>
<keyword evidence="2" id="KW-1185">Reference proteome</keyword>
<accession>M2N0B3</accession>
<dbReference type="Proteomes" id="UP000011761">
    <property type="component" value="Unassembled WGS sequence"/>
</dbReference>
<dbReference type="Gene3D" id="2.40.128.680">
    <property type="match status" value="1"/>
</dbReference>
<proteinExistence type="predicted"/>
<evidence type="ECO:0000313" key="1">
    <source>
        <dbReference type="EMBL" id="EMC92005.1"/>
    </source>
</evidence>
<dbReference type="GeneID" id="19111444"/>
<evidence type="ECO:0000313" key="2">
    <source>
        <dbReference type="Proteomes" id="UP000011761"/>
    </source>
</evidence>
<dbReference type="STRING" id="717646.M2N0B3"/>
<sequence length="153" mass="16949">MLAIEPPKSTRQLKPNLLPCTIHHNGPLKVSKRYWSPKINADGTSTAYLRGRKLKGRTLKLPTGYQGVLLQKTDRDHVPSNASSAAASKPALLHSLELDEAEEAEGGEGEVKLMESKGTFDEVMVWGHELVPDDEDAYVRGLREWMAFAEAVR</sequence>
<organism evidence="1 2">
    <name type="scientific">Baudoinia panamericana (strain UAMH 10762)</name>
    <name type="common">Angels' share fungus</name>
    <name type="synonym">Baudoinia compniacensis (strain UAMH 10762)</name>
    <dbReference type="NCBI Taxonomy" id="717646"/>
    <lineage>
        <taxon>Eukaryota</taxon>
        <taxon>Fungi</taxon>
        <taxon>Dikarya</taxon>
        <taxon>Ascomycota</taxon>
        <taxon>Pezizomycotina</taxon>
        <taxon>Dothideomycetes</taxon>
        <taxon>Dothideomycetidae</taxon>
        <taxon>Mycosphaerellales</taxon>
        <taxon>Teratosphaeriaceae</taxon>
        <taxon>Baudoinia</taxon>
    </lineage>
</organism>
<dbReference type="Pfam" id="PF08615">
    <property type="entry name" value="RNase_H2_suC"/>
    <property type="match status" value="1"/>
</dbReference>
<dbReference type="KEGG" id="bcom:BAUCODRAFT_313103"/>
<protein>
    <submittedName>
        <fullName evidence="1">Uncharacterized protein</fullName>
    </submittedName>
</protein>
<dbReference type="GO" id="GO:0006401">
    <property type="term" value="P:RNA catabolic process"/>
    <property type="evidence" value="ECO:0007669"/>
    <property type="project" value="InterPro"/>
</dbReference>
<dbReference type="CDD" id="cd09271">
    <property type="entry name" value="RNase_H2-C"/>
    <property type="match status" value="1"/>
</dbReference>